<dbReference type="GO" id="GO:0009903">
    <property type="term" value="P:chloroplast avoidance movement"/>
    <property type="evidence" value="ECO:0007669"/>
    <property type="project" value="TreeGrafter"/>
</dbReference>
<feature type="coiled-coil region" evidence="3">
    <location>
        <begin position="341"/>
        <end position="403"/>
    </location>
</feature>
<keyword evidence="2 3" id="KW-0175">Coiled coil</keyword>
<proteinExistence type="inferred from homology"/>
<protein>
    <submittedName>
        <fullName evidence="5">Protein PLASTID MOVEMENT IMPAIRED 2 isoform X2</fullName>
    </submittedName>
</protein>
<dbReference type="Pfam" id="PF05701">
    <property type="entry name" value="WEMBL"/>
    <property type="match status" value="1"/>
</dbReference>
<dbReference type="EMBL" id="JANAVB010038615">
    <property type="protein sequence ID" value="KAJ6800916.1"/>
    <property type="molecule type" value="Genomic_DNA"/>
</dbReference>
<evidence type="ECO:0000256" key="4">
    <source>
        <dbReference type="SAM" id="MobiDB-lite"/>
    </source>
</evidence>
<reference evidence="5" key="2">
    <citation type="submission" date="2023-04" db="EMBL/GenBank/DDBJ databases">
        <authorList>
            <person name="Bruccoleri R.E."/>
            <person name="Oakeley E.J."/>
            <person name="Faust A.-M."/>
            <person name="Dessus-Babus S."/>
            <person name="Altorfer M."/>
            <person name="Burckhardt D."/>
            <person name="Oertli M."/>
            <person name="Naumann U."/>
            <person name="Petersen F."/>
            <person name="Wong J."/>
        </authorList>
    </citation>
    <scope>NUCLEOTIDE SEQUENCE</scope>
    <source>
        <strain evidence="5">GSM-AAB239-AS_SAM_17_03QT</strain>
        <tissue evidence="5">Leaf</tissue>
    </source>
</reference>
<dbReference type="AlphaFoldDB" id="A0AAX6EA04"/>
<accession>A0AAX6EA04</accession>
<organism evidence="5 6">
    <name type="scientific">Iris pallida</name>
    <name type="common">Sweet iris</name>
    <dbReference type="NCBI Taxonomy" id="29817"/>
    <lineage>
        <taxon>Eukaryota</taxon>
        <taxon>Viridiplantae</taxon>
        <taxon>Streptophyta</taxon>
        <taxon>Embryophyta</taxon>
        <taxon>Tracheophyta</taxon>
        <taxon>Spermatophyta</taxon>
        <taxon>Magnoliopsida</taxon>
        <taxon>Liliopsida</taxon>
        <taxon>Asparagales</taxon>
        <taxon>Iridaceae</taxon>
        <taxon>Iridoideae</taxon>
        <taxon>Irideae</taxon>
        <taxon>Iris</taxon>
    </lineage>
</organism>
<name>A0AAX6EA04_IRIPA</name>
<evidence type="ECO:0000256" key="1">
    <source>
        <dbReference type="ARBA" id="ARBA00005485"/>
    </source>
</evidence>
<gene>
    <name evidence="5" type="ORF">M6B38_202635</name>
</gene>
<evidence type="ECO:0000313" key="6">
    <source>
        <dbReference type="Proteomes" id="UP001140949"/>
    </source>
</evidence>
<evidence type="ECO:0000256" key="2">
    <source>
        <dbReference type="ARBA" id="ARBA00023054"/>
    </source>
</evidence>
<feature type="coiled-coil region" evidence="3">
    <location>
        <begin position="41"/>
        <end position="89"/>
    </location>
</feature>
<dbReference type="PANTHER" id="PTHR32054:SF2">
    <property type="entry name" value="PROTEIN PLASTID MOVEMENT IMPAIRED 2"/>
    <property type="match status" value="1"/>
</dbReference>
<dbReference type="Proteomes" id="UP001140949">
    <property type="component" value="Unassembled WGS sequence"/>
</dbReference>
<dbReference type="GO" id="GO:0005829">
    <property type="term" value="C:cytosol"/>
    <property type="evidence" value="ECO:0007669"/>
    <property type="project" value="TreeGrafter"/>
</dbReference>
<evidence type="ECO:0000313" key="5">
    <source>
        <dbReference type="EMBL" id="KAJ6800916.1"/>
    </source>
</evidence>
<feature type="coiled-coil region" evidence="3">
    <location>
        <begin position="152"/>
        <end position="277"/>
    </location>
</feature>
<dbReference type="PANTHER" id="PTHR32054">
    <property type="entry name" value="HEAVY CHAIN, PUTATIVE, EXPRESSED-RELATED-RELATED"/>
    <property type="match status" value="1"/>
</dbReference>
<comment type="caution">
    <text evidence="5">The sequence shown here is derived from an EMBL/GenBank/DDBJ whole genome shotgun (WGS) entry which is preliminary data.</text>
</comment>
<reference evidence="5" key="1">
    <citation type="journal article" date="2023" name="GigaByte">
        <title>Genome assembly of the bearded iris, Iris pallida Lam.</title>
        <authorList>
            <person name="Bruccoleri R.E."/>
            <person name="Oakeley E.J."/>
            <person name="Faust A.M.E."/>
            <person name="Altorfer M."/>
            <person name="Dessus-Babus S."/>
            <person name="Burckhardt D."/>
            <person name="Oertli M."/>
            <person name="Naumann U."/>
            <person name="Petersen F."/>
            <person name="Wong J."/>
        </authorList>
    </citation>
    <scope>NUCLEOTIDE SEQUENCE</scope>
    <source>
        <strain evidence="5">GSM-AAB239-AS_SAM_17_03QT</strain>
    </source>
</reference>
<evidence type="ECO:0000256" key="3">
    <source>
        <dbReference type="SAM" id="Coils"/>
    </source>
</evidence>
<dbReference type="InterPro" id="IPR008545">
    <property type="entry name" value="Web"/>
</dbReference>
<feature type="region of interest" description="Disordered" evidence="4">
    <location>
        <begin position="530"/>
        <end position="564"/>
    </location>
</feature>
<dbReference type="GO" id="GO:0009904">
    <property type="term" value="P:chloroplast accumulation movement"/>
    <property type="evidence" value="ECO:0007669"/>
    <property type="project" value="TreeGrafter"/>
</dbReference>
<comment type="similarity">
    <text evidence="1">Belongs to the WEB family.</text>
</comment>
<sequence>MDRSTGESLEGIRSVKAAISLYGQKFNGKNQKELPTKSGELHLAQLGIQRLNETKNSAEREKAFAESELLKAKSMVKELSAEIESTNAKAMARKLELQSSTELQTDGQEDSDLMQELSDMKQKLSRLKLDFVSVSESKAKAEKEIEDSNSRVRSCMTTIEEISKEIEKANEEHALVELARIEAEREFREIEAQRKAEASKFSKEIEEAKEKLKVLQDEVRQAKDLETKAAVTNADLSVLQSEMELVRAMERNFENNRIAEEAELKAAKQELETIKEEGFQYMSSMDVIRDELILISKETNLLKKQERKADSTIQLLNSKLLKAKSKFELASRAEERTKAIVSNLSLALKELQLETETAKKEKQVITEKTTKTKLKVELVESEILSTEEKLQAAVQELAAAKTSEAIALKKMKEVAERTMKNRAAALSMKPSTITISKTEYEYLTNCAASAQVVADKKVAASQAWIEALKAEEQEILTRRAIIEKKIKELRVSEEEEELPEMEEPLIDQSTIENDTRNADEDDWLNLERQVRTPRKSMKENRASVATRRKSNTRRSSVSHAARYHARSPSFAIKKKTAIMPNLVKFLSKRSTITQK</sequence>
<keyword evidence="6" id="KW-1185">Reference proteome</keyword>